<evidence type="ECO:0000256" key="1">
    <source>
        <dbReference type="ARBA" id="ARBA00022679"/>
    </source>
</evidence>
<dbReference type="GO" id="GO:0003700">
    <property type="term" value="F:DNA-binding transcription factor activity"/>
    <property type="evidence" value="ECO:0007669"/>
    <property type="project" value="InterPro"/>
</dbReference>
<dbReference type="Pfam" id="PF00583">
    <property type="entry name" value="Acetyltransf_1"/>
    <property type="match status" value="1"/>
</dbReference>
<dbReference type="Pfam" id="PF12802">
    <property type="entry name" value="MarR_2"/>
    <property type="match status" value="1"/>
</dbReference>
<gene>
    <name evidence="4" type="ORF">CRT60_06850</name>
</gene>
<feature type="domain" description="HTH marR-type" evidence="2">
    <location>
        <begin position="13"/>
        <end position="148"/>
    </location>
</feature>
<dbReference type="InterPro" id="IPR000182">
    <property type="entry name" value="GNAT_dom"/>
</dbReference>
<proteinExistence type="predicted"/>
<name>A0A2B8BHK3_9PROT</name>
<dbReference type="SUPFAM" id="SSF46785">
    <property type="entry name" value="Winged helix' DNA-binding domain"/>
    <property type="match status" value="1"/>
</dbReference>
<comment type="caution">
    <text evidence="4">The sequence shown here is derived from an EMBL/GenBank/DDBJ whole genome shotgun (WGS) entry which is preliminary data.</text>
</comment>
<dbReference type="Gene3D" id="1.10.10.10">
    <property type="entry name" value="Winged helix-like DNA-binding domain superfamily/Winged helix DNA-binding domain"/>
    <property type="match status" value="1"/>
</dbReference>
<dbReference type="EMBL" id="PDKW01000039">
    <property type="protein sequence ID" value="PGH58256.1"/>
    <property type="molecule type" value="Genomic_DNA"/>
</dbReference>
<dbReference type="SUPFAM" id="SSF55729">
    <property type="entry name" value="Acyl-CoA N-acyltransferases (Nat)"/>
    <property type="match status" value="1"/>
</dbReference>
<dbReference type="PROSITE" id="PS51186">
    <property type="entry name" value="GNAT"/>
    <property type="match status" value="1"/>
</dbReference>
<keyword evidence="1" id="KW-0808">Transferase</keyword>
<protein>
    <submittedName>
        <fullName evidence="4">MarR family transcriptional regulator</fullName>
    </submittedName>
</protein>
<reference evidence="5" key="1">
    <citation type="submission" date="2017-10" db="EMBL/GenBank/DDBJ databases">
        <authorList>
            <person name="Kravchenko I.K."/>
            <person name="Grouzdev D.S."/>
        </authorList>
    </citation>
    <scope>NUCLEOTIDE SEQUENCE [LARGE SCALE GENOMIC DNA]</scope>
    <source>
        <strain evidence="5">B2</strain>
    </source>
</reference>
<dbReference type="OrthoDB" id="273614at2"/>
<evidence type="ECO:0000259" key="3">
    <source>
        <dbReference type="PROSITE" id="PS51186"/>
    </source>
</evidence>
<dbReference type="InterPro" id="IPR050769">
    <property type="entry name" value="NAT_camello-type"/>
</dbReference>
<dbReference type="PANTHER" id="PTHR13947:SF37">
    <property type="entry name" value="LD18367P"/>
    <property type="match status" value="1"/>
</dbReference>
<evidence type="ECO:0000259" key="2">
    <source>
        <dbReference type="PROSITE" id="PS50995"/>
    </source>
</evidence>
<dbReference type="InterPro" id="IPR036388">
    <property type="entry name" value="WH-like_DNA-bd_sf"/>
</dbReference>
<feature type="domain" description="N-acetyltransferase" evidence="3">
    <location>
        <begin position="183"/>
        <end position="335"/>
    </location>
</feature>
<dbReference type="GO" id="GO:0008080">
    <property type="term" value="F:N-acetyltransferase activity"/>
    <property type="evidence" value="ECO:0007669"/>
    <property type="project" value="InterPro"/>
</dbReference>
<evidence type="ECO:0000313" key="5">
    <source>
        <dbReference type="Proteomes" id="UP000225379"/>
    </source>
</evidence>
<dbReference type="InterPro" id="IPR000835">
    <property type="entry name" value="HTH_MarR-typ"/>
</dbReference>
<dbReference type="RefSeq" id="WP_098736237.1">
    <property type="nucleotide sequence ID" value="NZ_PDKW01000039.1"/>
</dbReference>
<accession>A0A2B8BHK3</accession>
<dbReference type="Proteomes" id="UP000225379">
    <property type="component" value="Unassembled WGS sequence"/>
</dbReference>
<dbReference type="InterPro" id="IPR036390">
    <property type="entry name" value="WH_DNA-bd_sf"/>
</dbReference>
<organism evidence="4 5">
    <name type="scientific">Azospirillum palustre</name>
    <dbReference type="NCBI Taxonomy" id="2044885"/>
    <lineage>
        <taxon>Bacteria</taxon>
        <taxon>Pseudomonadati</taxon>
        <taxon>Pseudomonadota</taxon>
        <taxon>Alphaproteobacteria</taxon>
        <taxon>Rhodospirillales</taxon>
        <taxon>Azospirillaceae</taxon>
        <taxon>Azospirillum</taxon>
    </lineage>
</organism>
<sequence>MAAQPSVSAPLANRDAVLPIRDASRRIVRELGFMKPTLAGTELPASAVHALIEIGNRGGLTATDLCDRLNLEKSSVSRMLRKLIDGGDLAEENSDTDGRAKRLTLTAQGRRTLAAIDAFAHEQVGGALACLPAADHAMVVEGLRLYADALHARRATPGNESKAAAPLAVRPALRIEPGYQPGLIGRAVDMHAQFYARAHGFGAVFESRVAAGLAEFLPRLDRPCNAVWTALDGDRIVGTIAIDGEDLSGPAPAPRIAHLRWFIVEDGRRGGGLGRRLLDEAVAFADRAGFAETRLWTFRGLDAARRLYEAAGFVLAAESPGSQWGTEVTEQSFVRPRQT</sequence>
<evidence type="ECO:0000313" key="4">
    <source>
        <dbReference type="EMBL" id="PGH58256.1"/>
    </source>
</evidence>
<dbReference type="PROSITE" id="PS50995">
    <property type="entry name" value="HTH_MARR_2"/>
    <property type="match status" value="1"/>
</dbReference>
<dbReference type="InterPro" id="IPR016181">
    <property type="entry name" value="Acyl_CoA_acyltransferase"/>
</dbReference>
<keyword evidence="5" id="KW-1185">Reference proteome</keyword>
<dbReference type="SMART" id="SM00347">
    <property type="entry name" value="HTH_MARR"/>
    <property type="match status" value="1"/>
</dbReference>
<dbReference type="AlphaFoldDB" id="A0A2B8BHK3"/>
<dbReference type="Gene3D" id="3.40.630.30">
    <property type="match status" value="1"/>
</dbReference>
<dbReference type="PANTHER" id="PTHR13947">
    <property type="entry name" value="GNAT FAMILY N-ACETYLTRANSFERASE"/>
    <property type="match status" value="1"/>
</dbReference>